<keyword evidence="4 10" id="KW-0812">Transmembrane</keyword>
<evidence type="ECO:0000256" key="4">
    <source>
        <dbReference type="ARBA" id="ARBA00022692"/>
    </source>
</evidence>
<evidence type="ECO:0000313" key="14">
    <source>
        <dbReference type="Proteomes" id="UP000708148"/>
    </source>
</evidence>
<evidence type="ECO:0000259" key="12">
    <source>
        <dbReference type="Pfam" id="PF18266"/>
    </source>
</evidence>
<sequence length="698" mass="74798">MDGRALLCLLALLLAKGWADEILSMKDLENVMTTKLTESRGCVRRLTAHREVGCGVSGDGTLSAPIVHMTSIDYSLIEDRTVLVPLDLVPRLLDGVLHNDNLKQHVKGVLIAETGQTPNNFSTGALFPSSGFPQPSSDAYIWNPWGTGLRLQRFEIPIFLLTRELTENAIDRAERNARQGFTGAVHVAKMSAKMEGEHNSSHCIKQKHCLPIGGHSVLAALPDSEPTAQEKPIVLAIAQMDTAALFADRAVGADSRLSSLLVLLTAVDLLHKAGPLEGAPNRLMAAAMSGEVWDYMGSRRMLWELGNGSSFANNSVPVDLKKISQVVELGSLGAPGNVGGTPRIFLHRSNASSPSSSPINAAFVASAAEMIGQHKIIVENATGTPGLPPSSLKSFLLEVPAIDGVFVAEFNTKYTNRFFESHLDNDSNIDPAAIAAASVLMARTLYRLAYGGSPPRPLEVDDAEATNATNALVDCLAKPDPSLRCPLAAGLLSLRAQDATSTGQAEHYLGTLPTLSVDPQEQDPSAKSNLERFVYNYLALRTALGGPGAPCNNKGRRCAAGEGLVCAGYRFGVKGEAGLGRCVRSEVFFVPSYSLLLSCPNCSAAEYAAEDKKTNRWVLTSGAEKEALEAWMVTRNLAADPMWTESDWPPENPRLEMFLKEERSTEVQVLVAGLVLTMGAAVAAVAAQVAIDKHWKRS</sequence>
<keyword evidence="14" id="KW-1185">Reference proteome</keyword>
<feature type="transmembrane region" description="Helical" evidence="10">
    <location>
        <begin position="669"/>
        <end position="691"/>
    </location>
</feature>
<dbReference type="GO" id="GO:0016485">
    <property type="term" value="P:protein processing"/>
    <property type="evidence" value="ECO:0007669"/>
    <property type="project" value="InterPro"/>
</dbReference>
<evidence type="ECO:0000256" key="10">
    <source>
        <dbReference type="SAM" id="Phobius"/>
    </source>
</evidence>
<comment type="similarity">
    <text evidence="2">Belongs to the nicastrin family.</text>
</comment>
<dbReference type="OrthoDB" id="10265862at2759"/>
<dbReference type="SUPFAM" id="SSF53187">
    <property type="entry name" value="Zn-dependent exopeptidases"/>
    <property type="match status" value="1"/>
</dbReference>
<evidence type="ECO:0000256" key="5">
    <source>
        <dbReference type="ARBA" id="ARBA00022729"/>
    </source>
</evidence>
<dbReference type="AlphaFoldDB" id="A0A8S1J144"/>
<evidence type="ECO:0000256" key="2">
    <source>
        <dbReference type="ARBA" id="ARBA00007717"/>
    </source>
</evidence>
<protein>
    <recommendedName>
        <fullName evidence="3">Nicastrin</fullName>
    </recommendedName>
</protein>
<dbReference type="PANTHER" id="PTHR21092">
    <property type="entry name" value="NICASTRIN"/>
    <property type="match status" value="1"/>
</dbReference>
<comment type="caution">
    <text evidence="13">The sequence shown here is derived from an EMBL/GenBank/DDBJ whole genome shotgun (WGS) entry which is preliminary data.</text>
</comment>
<keyword evidence="9" id="KW-0325">Glycoprotein</keyword>
<feature type="domain" description="Nicastrin small lobe" evidence="12">
    <location>
        <begin position="42"/>
        <end position="194"/>
    </location>
</feature>
<dbReference type="Pfam" id="PF18266">
    <property type="entry name" value="Ncstrn_small"/>
    <property type="match status" value="1"/>
</dbReference>
<dbReference type="PANTHER" id="PTHR21092:SF0">
    <property type="entry name" value="NICASTRIN"/>
    <property type="match status" value="1"/>
</dbReference>
<dbReference type="InterPro" id="IPR041084">
    <property type="entry name" value="Ncstrn_small"/>
</dbReference>
<evidence type="ECO:0000256" key="3">
    <source>
        <dbReference type="ARBA" id="ARBA00015303"/>
    </source>
</evidence>
<dbReference type="GO" id="GO:0005886">
    <property type="term" value="C:plasma membrane"/>
    <property type="evidence" value="ECO:0007669"/>
    <property type="project" value="UniProtKB-ARBA"/>
</dbReference>
<dbReference type="Pfam" id="PF05450">
    <property type="entry name" value="Nicastrin"/>
    <property type="match status" value="1"/>
</dbReference>
<evidence type="ECO:0000256" key="8">
    <source>
        <dbReference type="ARBA" id="ARBA00023136"/>
    </source>
</evidence>
<gene>
    <name evidence="13" type="ORF">OSTQU699_LOCUS6545</name>
</gene>
<feature type="chain" id="PRO_5035835951" description="Nicastrin" evidence="11">
    <location>
        <begin position="20"/>
        <end position="698"/>
    </location>
</feature>
<feature type="signal peptide" evidence="11">
    <location>
        <begin position="1"/>
        <end position="19"/>
    </location>
</feature>
<dbReference type="Gene3D" id="3.40.630.10">
    <property type="entry name" value="Zn peptidases"/>
    <property type="match status" value="1"/>
</dbReference>
<dbReference type="EMBL" id="CAJHUC010001451">
    <property type="protein sequence ID" value="CAD7701186.1"/>
    <property type="molecule type" value="Genomic_DNA"/>
</dbReference>
<organism evidence="13 14">
    <name type="scientific">Ostreobium quekettii</name>
    <dbReference type="NCBI Taxonomy" id="121088"/>
    <lineage>
        <taxon>Eukaryota</taxon>
        <taxon>Viridiplantae</taxon>
        <taxon>Chlorophyta</taxon>
        <taxon>core chlorophytes</taxon>
        <taxon>Ulvophyceae</taxon>
        <taxon>TCBD clade</taxon>
        <taxon>Bryopsidales</taxon>
        <taxon>Ostreobineae</taxon>
        <taxon>Ostreobiaceae</taxon>
        <taxon>Ostreobium</taxon>
    </lineage>
</organism>
<evidence type="ECO:0000256" key="6">
    <source>
        <dbReference type="ARBA" id="ARBA00022976"/>
    </source>
</evidence>
<comment type="subcellular location">
    <subcellularLocation>
        <location evidence="1">Membrane</location>
        <topology evidence="1">Single-pass type I membrane protein</topology>
    </subcellularLocation>
</comment>
<evidence type="ECO:0000256" key="1">
    <source>
        <dbReference type="ARBA" id="ARBA00004479"/>
    </source>
</evidence>
<keyword evidence="8 10" id="KW-0472">Membrane</keyword>
<accession>A0A8S1J144</accession>
<keyword evidence="7 10" id="KW-1133">Transmembrane helix</keyword>
<dbReference type="GO" id="GO:0007219">
    <property type="term" value="P:Notch signaling pathway"/>
    <property type="evidence" value="ECO:0007669"/>
    <property type="project" value="UniProtKB-KW"/>
</dbReference>
<evidence type="ECO:0000256" key="11">
    <source>
        <dbReference type="SAM" id="SignalP"/>
    </source>
</evidence>
<evidence type="ECO:0000256" key="9">
    <source>
        <dbReference type="ARBA" id="ARBA00023180"/>
    </source>
</evidence>
<keyword evidence="5 11" id="KW-0732">Signal</keyword>
<evidence type="ECO:0000256" key="7">
    <source>
        <dbReference type="ARBA" id="ARBA00022989"/>
    </source>
</evidence>
<dbReference type="Proteomes" id="UP000708148">
    <property type="component" value="Unassembled WGS sequence"/>
</dbReference>
<dbReference type="InterPro" id="IPR008710">
    <property type="entry name" value="Nicastrin"/>
</dbReference>
<keyword evidence="6" id="KW-0914">Notch signaling pathway</keyword>
<reference evidence="13" key="1">
    <citation type="submission" date="2020-12" db="EMBL/GenBank/DDBJ databases">
        <authorList>
            <person name="Iha C."/>
        </authorList>
    </citation>
    <scope>NUCLEOTIDE SEQUENCE</scope>
</reference>
<name>A0A8S1J144_9CHLO</name>
<proteinExistence type="inferred from homology"/>
<evidence type="ECO:0000313" key="13">
    <source>
        <dbReference type="EMBL" id="CAD7701186.1"/>
    </source>
</evidence>